<organism evidence="2 3">
    <name type="scientific">Beauveria bassiana</name>
    <name type="common">White muscardine disease fungus</name>
    <name type="synonym">Tritirachium shiotae</name>
    <dbReference type="NCBI Taxonomy" id="176275"/>
    <lineage>
        <taxon>Eukaryota</taxon>
        <taxon>Fungi</taxon>
        <taxon>Dikarya</taxon>
        <taxon>Ascomycota</taxon>
        <taxon>Pezizomycotina</taxon>
        <taxon>Sordariomycetes</taxon>
        <taxon>Hypocreomycetidae</taxon>
        <taxon>Hypocreales</taxon>
        <taxon>Cordycipitaceae</taxon>
        <taxon>Beauveria</taxon>
    </lineage>
</organism>
<proteinExistence type="predicted"/>
<accession>A0A2S7YJB6</accession>
<feature type="region of interest" description="Disordered" evidence="1">
    <location>
        <begin position="1"/>
        <end position="23"/>
    </location>
</feature>
<comment type="caution">
    <text evidence="2">The sequence shown here is derived from an EMBL/GenBank/DDBJ whole genome shotgun (WGS) entry which is preliminary data.</text>
</comment>
<gene>
    <name evidence="2" type="ORF">BB8028_0006g03700</name>
</gene>
<feature type="region of interest" description="Disordered" evidence="1">
    <location>
        <begin position="82"/>
        <end position="101"/>
    </location>
</feature>
<sequence length="598" mass="65939">MQEECYQAGFASDEGNQGLPKTGKFDKMRIPIGTLHHRPRPWPASPLAQRTASAHVPMIQHDAWASHHALLGHTLAHNISAADPIGSSRPQDSERHSTVPSSRARCRLSVLGLVVHHSGSACYLSSSPCSRFCGVSERMATFSAALTKGYFYLCNVAFVLLRGDSTYFCYFHHNISTLPTVETVASHGLCCLTTATLTAHDYRPRDNYLQVGSVSESRGRPEFKHPTSPFLRPRKKKQHISRSSKKFSAANVFSSRIFTTMNRGMEHLSVTTASIGLLAVGGKILDMLLEVNTVLSPSTTLLNEAMLESKQCRSSAHILYKTLCLLESARLPFPERSTWIQADDVVVTMADTVLAFSELQDVCYAIENLLSASTDHTIICEKFDPKLRSLCARIRWHNLSMTMMTTVLQCPGLVDAENSRASLEKRIIRLLSSNSELANRMRTLIDVFANIHGPAGSLVNYRMAAQQRIAEEDVASSSSSQGSGRRGAWSTLSGYTLADMPIMSVIPIPVTVGELLDGEQFYTFEFARRVSHDLSELMKAEAGQGTSRSLGFILGKPANFAHYNSSSRNIKAASEPILPSANPTVVVPQPRKKKKRWR</sequence>
<evidence type="ECO:0000313" key="3">
    <source>
        <dbReference type="Proteomes" id="UP000237441"/>
    </source>
</evidence>
<evidence type="ECO:0000313" key="2">
    <source>
        <dbReference type="EMBL" id="PQK16049.1"/>
    </source>
</evidence>
<evidence type="ECO:0000256" key="1">
    <source>
        <dbReference type="SAM" id="MobiDB-lite"/>
    </source>
</evidence>
<dbReference type="OrthoDB" id="19923at2759"/>
<dbReference type="AlphaFoldDB" id="A0A2S7YJB6"/>
<reference evidence="2 3" key="1">
    <citation type="submission" date="2016-07" db="EMBL/GenBank/DDBJ databases">
        <title>Comparative genomics of the entomopathogenic fungus Beauveria bassiana.</title>
        <authorList>
            <person name="Valero Jimenez C.A."/>
            <person name="Zwaan B.J."/>
            <person name="Van Kan J.A."/>
            <person name="Takken W."/>
            <person name="Debets A.J."/>
            <person name="Schoustra S.E."/>
            <person name="Koenraadt C.J."/>
        </authorList>
    </citation>
    <scope>NUCLEOTIDE SEQUENCE [LARGE SCALE GENOMIC DNA]</scope>
    <source>
        <strain evidence="2 3">ARSEF 8028</strain>
    </source>
</reference>
<name>A0A2S7YJB6_BEABA</name>
<dbReference type="EMBL" id="JRHA01000006">
    <property type="protein sequence ID" value="PQK16049.1"/>
    <property type="molecule type" value="Genomic_DNA"/>
</dbReference>
<protein>
    <submittedName>
        <fullName evidence="2">Uncharacterized protein</fullName>
    </submittedName>
</protein>
<dbReference type="Proteomes" id="UP000237441">
    <property type="component" value="Unassembled WGS sequence"/>
</dbReference>